<proteinExistence type="predicted"/>
<evidence type="ECO:0000313" key="4">
    <source>
        <dbReference type="Proteomes" id="UP000295606"/>
    </source>
</evidence>
<dbReference type="Proteomes" id="UP000295606">
    <property type="component" value="Unassembled WGS sequence"/>
</dbReference>
<feature type="compositionally biased region" description="Polar residues" evidence="1">
    <location>
        <begin position="45"/>
        <end position="68"/>
    </location>
</feature>
<comment type="caution">
    <text evidence="3">The sequence shown here is derived from an EMBL/GenBank/DDBJ whole genome shotgun (WGS) entry which is preliminary data.</text>
</comment>
<feature type="signal peptide" evidence="2">
    <location>
        <begin position="1"/>
        <end position="23"/>
    </location>
</feature>
<name>A0A4R5LGI0_9BURK</name>
<dbReference type="OrthoDB" id="9114952at2"/>
<feature type="region of interest" description="Disordered" evidence="1">
    <location>
        <begin position="24"/>
        <end position="112"/>
    </location>
</feature>
<reference evidence="3 4" key="1">
    <citation type="submission" date="2019-03" db="EMBL/GenBank/DDBJ databases">
        <title>Paraburkholderia sp. isolated from native Mimosa gymnas in Guartela State Park, Brazil.</title>
        <authorList>
            <person name="Paulitsch F."/>
            <person name="Hungria M."/>
            <person name="Delamuta J.R.M."/>
            <person name="Ribeiro R.A."/>
            <person name="Dall'Agnol R."/>
            <person name="Silva J.S.B."/>
        </authorList>
    </citation>
    <scope>NUCLEOTIDE SEQUENCE [LARGE SCALE GENOMIC DNA]</scope>
    <source>
        <strain evidence="3 4">CNPSo 3008</strain>
    </source>
</reference>
<organism evidence="3 4">
    <name type="scientific">Paraburkholderia guartelaensis</name>
    <dbReference type="NCBI Taxonomy" id="2546446"/>
    <lineage>
        <taxon>Bacteria</taxon>
        <taxon>Pseudomonadati</taxon>
        <taxon>Pseudomonadota</taxon>
        <taxon>Betaproteobacteria</taxon>
        <taxon>Burkholderiales</taxon>
        <taxon>Burkholderiaceae</taxon>
        <taxon>Paraburkholderia</taxon>
    </lineage>
</organism>
<feature type="compositionally biased region" description="Low complexity" evidence="1">
    <location>
        <begin position="24"/>
        <end position="43"/>
    </location>
</feature>
<feature type="compositionally biased region" description="Polar residues" evidence="1">
    <location>
        <begin position="93"/>
        <end position="112"/>
    </location>
</feature>
<evidence type="ECO:0000256" key="1">
    <source>
        <dbReference type="SAM" id="MobiDB-lite"/>
    </source>
</evidence>
<dbReference type="AlphaFoldDB" id="A0A4R5LGI0"/>
<sequence length="112" mass="10675">MNKAISTLIAAAAVLALSGGAYAQTAPAGAGTGGSSSSNLGTAPGATTNQMNDTSSGYGMPGATNSDSGMGMAPPNSPQQQGTNPDVAPHTSGPKSNNSLATPSVVSPANQQ</sequence>
<keyword evidence="2" id="KW-0732">Signal</keyword>
<dbReference type="EMBL" id="SMOD01000008">
    <property type="protein sequence ID" value="TDG08310.1"/>
    <property type="molecule type" value="Genomic_DNA"/>
</dbReference>
<accession>A0A4R5LGI0</accession>
<evidence type="ECO:0000313" key="3">
    <source>
        <dbReference type="EMBL" id="TDG08310.1"/>
    </source>
</evidence>
<protein>
    <recommendedName>
        <fullName evidence="5">Proteophosphoglycan ppg4</fullName>
    </recommendedName>
</protein>
<feature type="chain" id="PRO_5020956167" description="Proteophosphoglycan ppg4" evidence="2">
    <location>
        <begin position="24"/>
        <end position="112"/>
    </location>
</feature>
<evidence type="ECO:0000256" key="2">
    <source>
        <dbReference type="SAM" id="SignalP"/>
    </source>
</evidence>
<dbReference type="RefSeq" id="WP_133183214.1">
    <property type="nucleotide sequence ID" value="NZ_SMOD01000008.1"/>
</dbReference>
<evidence type="ECO:0008006" key="5">
    <source>
        <dbReference type="Google" id="ProtNLM"/>
    </source>
</evidence>
<gene>
    <name evidence="3" type="ORF">E1N52_13145</name>
</gene>